<dbReference type="RefSeq" id="WP_055263041.1">
    <property type="nucleotide sequence ID" value="NZ_CABIXQ010000001.1"/>
</dbReference>
<reference evidence="2 3" key="1">
    <citation type="submission" date="2015-09" db="EMBL/GenBank/DDBJ databases">
        <authorList>
            <consortium name="Pathogen Informatics"/>
        </authorList>
    </citation>
    <scope>NUCLEOTIDE SEQUENCE [LARGE SCALE GENOMIC DNA]</scope>
    <source>
        <strain evidence="2 3">2789STDY5834856</strain>
    </source>
</reference>
<feature type="coiled-coil region" evidence="1">
    <location>
        <begin position="124"/>
        <end position="312"/>
    </location>
</feature>
<sequence>MVENNKNEEKTICLDENIKEFEVEDEFNQNKTDGVIQNEKLETKGLKLKKSTKDRLNQLQSKFGDAETLISTLLNQYEAIKIENNSKFADRKAEIDKFNYLLDSIRSSYLSSLDMATFIQEKYNEKFQSEIKSRENIIKSLQEENIKIKDDFRNIEEELSIKNNELKDSKDNFTKVNDLINTFENDSKEKSLQIQNLQKHINSLTDIVDQSKEVREKYESLQELVENLQSQISNYKILDNEVLKLNKELEGARSEIDTLKDDLRREREYSNSLNEKMHNLILMNSNESSRLKDQYLEEKKSIEIEKNNIIEDNLKVIATLKDEIYNLKLEILKVKK</sequence>
<proteinExistence type="predicted"/>
<protein>
    <submittedName>
        <fullName evidence="2">Uncharacterized protein</fullName>
    </submittedName>
</protein>
<keyword evidence="1" id="KW-0175">Coiled coil</keyword>
<dbReference type="Gene3D" id="1.10.287.1490">
    <property type="match status" value="1"/>
</dbReference>
<organism evidence="2 3">
    <name type="scientific">Clostridium disporicum</name>
    <dbReference type="NCBI Taxonomy" id="84024"/>
    <lineage>
        <taxon>Bacteria</taxon>
        <taxon>Bacillati</taxon>
        <taxon>Bacillota</taxon>
        <taxon>Clostridia</taxon>
        <taxon>Eubacteriales</taxon>
        <taxon>Clostridiaceae</taxon>
        <taxon>Clostridium</taxon>
    </lineage>
</organism>
<evidence type="ECO:0000313" key="2">
    <source>
        <dbReference type="EMBL" id="CUN59901.1"/>
    </source>
</evidence>
<gene>
    <name evidence="2" type="ORF">ERS852471_00215</name>
</gene>
<evidence type="ECO:0000256" key="1">
    <source>
        <dbReference type="SAM" id="Coils"/>
    </source>
</evidence>
<dbReference type="Proteomes" id="UP000095594">
    <property type="component" value="Unassembled WGS sequence"/>
</dbReference>
<dbReference type="OrthoDB" id="1936595at2"/>
<dbReference type="AlphaFoldDB" id="A0A173Y6W4"/>
<accession>A0A173Y6W4</accession>
<evidence type="ECO:0000313" key="3">
    <source>
        <dbReference type="Proteomes" id="UP000095594"/>
    </source>
</evidence>
<dbReference type="EMBL" id="CYZX01000001">
    <property type="protein sequence ID" value="CUN59901.1"/>
    <property type="molecule type" value="Genomic_DNA"/>
</dbReference>
<name>A0A173Y6W4_9CLOT</name>